<accession>A0ABM7P8M9</accession>
<evidence type="ECO:0000259" key="1">
    <source>
        <dbReference type="Pfam" id="PF00882"/>
    </source>
</evidence>
<dbReference type="Pfam" id="PF00882">
    <property type="entry name" value="Zn_dep_PLPC"/>
    <property type="match status" value="1"/>
</dbReference>
<dbReference type="EMBL" id="AP024485">
    <property type="protein sequence ID" value="BCS89261.1"/>
    <property type="molecule type" value="Genomic_DNA"/>
</dbReference>
<evidence type="ECO:0000313" key="3">
    <source>
        <dbReference type="Proteomes" id="UP001053296"/>
    </source>
</evidence>
<evidence type="ECO:0000313" key="2">
    <source>
        <dbReference type="EMBL" id="BCS89261.1"/>
    </source>
</evidence>
<dbReference type="RefSeq" id="WP_229591240.1">
    <property type="nucleotide sequence ID" value="NZ_AP024485.1"/>
</dbReference>
<keyword evidence="3" id="KW-1185">Reference proteome</keyword>
<sequence length="295" mass="32437">MKLFIAICVFVIAAIMPDQAFAWGPGVHLALGNSVLSNIGALPPLVAGLLGRHPNAFLYGCLSADIFIGKGTDFRPGHSHNWVTGFKLLKSAQDARVLAYGYGYLAHLAADVVAHNYFVPNAMVARNAGSKLSHIYVEMQADRCFRAEHETALAVLRAPNRAPDDTLLSTMEKKRWPFLIKKQIIKGSLVFTGRKSWGRSLRLADRLLPGPLANRQFDEMYTLSENIVFDFLADPKQSPAVSYDPIGSRNLRVVRDLRAGAKTTVEFPFVLPKKLTCLDRPAFTRSPESTASVVG</sequence>
<proteinExistence type="predicted"/>
<feature type="domain" description="Phospholipase C/D" evidence="1">
    <location>
        <begin position="27"/>
        <end position="178"/>
    </location>
</feature>
<organism evidence="2 3">
    <name type="scientific">Pseudodesulfovibrio sediminis</name>
    <dbReference type="NCBI Taxonomy" id="2810563"/>
    <lineage>
        <taxon>Bacteria</taxon>
        <taxon>Pseudomonadati</taxon>
        <taxon>Thermodesulfobacteriota</taxon>
        <taxon>Desulfovibrionia</taxon>
        <taxon>Desulfovibrionales</taxon>
        <taxon>Desulfovibrionaceae</taxon>
    </lineage>
</organism>
<name>A0ABM7P8M9_9BACT</name>
<dbReference type="Proteomes" id="UP001053296">
    <property type="component" value="Chromosome"/>
</dbReference>
<gene>
    <name evidence="2" type="ORF">PSDVSF_25030</name>
</gene>
<reference evidence="2" key="1">
    <citation type="journal article" date="2022" name="Arch. Microbiol.">
        <title>Pseudodesulfovibrio sediminis sp. nov., a mesophilic and neutrophilic sulfate-reducing bacterium isolated from sediment of a brackish lake.</title>
        <authorList>
            <person name="Takahashi A."/>
            <person name="Kojima H."/>
            <person name="Watanabe M."/>
            <person name="Fukui M."/>
        </authorList>
    </citation>
    <scope>NUCLEOTIDE SEQUENCE</scope>
    <source>
        <strain evidence="2">SF6</strain>
    </source>
</reference>
<dbReference type="InterPro" id="IPR029002">
    <property type="entry name" value="PLPC/GPLD1"/>
</dbReference>
<protein>
    <recommendedName>
        <fullName evidence="1">Phospholipase C/D domain-containing protein</fullName>
    </recommendedName>
</protein>